<evidence type="ECO:0000256" key="5">
    <source>
        <dbReference type="ARBA" id="ARBA00023002"/>
    </source>
</evidence>
<keyword evidence="12" id="KW-1185">Reference proteome</keyword>
<feature type="binding site" evidence="7">
    <location>
        <position position="325"/>
    </location>
    <ligand>
        <name>substrate</name>
    </ligand>
</feature>
<feature type="binding site" evidence="7">
    <location>
        <position position="287"/>
    </location>
    <ligand>
        <name>substrate</name>
    </ligand>
</feature>
<feature type="binding site" evidence="7">
    <location>
        <position position="447"/>
    </location>
    <ligand>
        <name>substrate</name>
    </ligand>
</feature>
<evidence type="ECO:0000259" key="10">
    <source>
        <dbReference type="Pfam" id="PF02781"/>
    </source>
</evidence>
<dbReference type="Proteomes" id="UP000758701">
    <property type="component" value="Unassembled WGS sequence"/>
</dbReference>
<gene>
    <name evidence="7 11" type="primary">zwf</name>
    <name evidence="11" type="ORF">KVH32_24220</name>
</gene>
<feature type="domain" description="Glucose-6-phosphate dehydrogenase C-terminal" evidence="10">
    <location>
        <begin position="298"/>
        <end position="593"/>
    </location>
</feature>
<dbReference type="RefSeq" id="WP_166625406.1">
    <property type="nucleotide sequence ID" value="NZ_BNEG01000002.1"/>
</dbReference>
<feature type="compositionally biased region" description="Basic and acidic residues" evidence="8">
    <location>
        <begin position="14"/>
        <end position="26"/>
    </location>
</feature>
<dbReference type="Pfam" id="PF00479">
    <property type="entry name" value="G6PD_N"/>
    <property type="match status" value="1"/>
</dbReference>
<keyword evidence="6 7" id="KW-0119">Carbohydrate metabolism</keyword>
<dbReference type="PANTHER" id="PTHR23429:SF0">
    <property type="entry name" value="GLUCOSE-6-PHOSPHATE 1-DEHYDROGENASE"/>
    <property type="match status" value="1"/>
</dbReference>
<accession>A0ABS7W8D9</accession>
<organism evidence="11 12">
    <name type="scientific">Streptomyces olivaceus</name>
    <dbReference type="NCBI Taxonomy" id="47716"/>
    <lineage>
        <taxon>Bacteria</taxon>
        <taxon>Bacillati</taxon>
        <taxon>Actinomycetota</taxon>
        <taxon>Actinomycetes</taxon>
        <taxon>Kitasatosporales</taxon>
        <taxon>Streptomycetaceae</taxon>
        <taxon>Streptomyces</taxon>
    </lineage>
</organism>
<reference evidence="11 12" key="1">
    <citation type="submission" date="2021-06" db="EMBL/GenBank/DDBJ databases">
        <title>Ecological speciation of a Streptomyces species isolated from different habitats and geographic origins.</title>
        <authorList>
            <person name="Wang J."/>
        </authorList>
    </citation>
    <scope>NUCLEOTIDE SEQUENCE [LARGE SCALE GENOMIC DNA]</scope>
    <source>
        <strain evidence="11 12">FXJ8.012</strain>
    </source>
</reference>
<evidence type="ECO:0000259" key="9">
    <source>
        <dbReference type="Pfam" id="PF00479"/>
    </source>
</evidence>
<keyword evidence="5 7" id="KW-0560">Oxidoreductase</keyword>
<dbReference type="Gene3D" id="3.30.360.10">
    <property type="entry name" value="Dihydrodipicolinate Reductase, domain 2"/>
    <property type="match status" value="1"/>
</dbReference>
<evidence type="ECO:0000256" key="1">
    <source>
        <dbReference type="ARBA" id="ARBA00004937"/>
    </source>
</evidence>
<evidence type="ECO:0000256" key="7">
    <source>
        <dbReference type="HAMAP-Rule" id="MF_00966"/>
    </source>
</evidence>
<dbReference type="EC" id="1.1.1.49" evidence="7"/>
<protein>
    <recommendedName>
        <fullName evidence="7">Glucose-6-phosphate 1-dehydrogenase</fullName>
        <shortName evidence="7">G6PD</shortName>
        <ecNumber evidence="7">1.1.1.49</ecNumber>
    </recommendedName>
</protein>
<dbReference type="HAMAP" id="MF_00966">
    <property type="entry name" value="G6PD"/>
    <property type="match status" value="1"/>
</dbReference>
<feature type="active site" description="Proton acceptor" evidence="7">
    <location>
        <position position="349"/>
    </location>
</feature>
<evidence type="ECO:0000256" key="3">
    <source>
        <dbReference type="ARBA" id="ARBA00022526"/>
    </source>
</evidence>
<feature type="binding site" evidence="7">
    <location>
        <begin position="192"/>
        <end position="193"/>
    </location>
    <ligand>
        <name>NADP(+)</name>
        <dbReference type="ChEBI" id="CHEBI:58349"/>
    </ligand>
</feature>
<evidence type="ECO:0000256" key="2">
    <source>
        <dbReference type="ARBA" id="ARBA00009975"/>
    </source>
</evidence>
<dbReference type="InterPro" id="IPR001282">
    <property type="entry name" value="G6P_DH"/>
</dbReference>
<dbReference type="SUPFAM" id="SSF55347">
    <property type="entry name" value="Glyceraldehyde-3-phosphate dehydrogenase-like, C-terminal domain"/>
    <property type="match status" value="1"/>
</dbReference>
<dbReference type="InterPro" id="IPR022674">
    <property type="entry name" value="G6P_DH_NAD-bd"/>
</dbReference>
<comment type="similarity">
    <text evidence="2 7">Belongs to the glucose-6-phosphate dehydrogenase family.</text>
</comment>
<proteinExistence type="inferred from homology"/>
<dbReference type="PANTHER" id="PTHR23429">
    <property type="entry name" value="GLUCOSE-6-PHOSPHATE 1-DEHYDROGENASE G6PD"/>
    <property type="match status" value="1"/>
</dbReference>
<comment type="catalytic activity">
    <reaction evidence="7">
        <text>D-glucose 6-phosphate + NADP(+) = 6-phospho-D-glucono-1,5-lactone + NADPH + H(+)</text>
        <dbReference type="Rhea" id="RHEA:15841"/>
        <dbReference type="ChEBI" id="CHEBI:15378"/>
        <dbReference type="ChEBI" id="CHEBI:57783"/>
        <dbReference type="ChEBI" id="CHEBI:57955"/>
        <dbReference type="ChEBI" id="CHEBI:58349"/>
        <dbReference type="ChEBI" id="CHEBI:61548"/>
        <dbReference type="EC" id="1.1.1.49"/>
    </reaction>
</comment>
<dbReference type="NCBIfam" id="NF009492">
    <property type="entry name" value="PRK12853.1-3"/>
    <property type="match status" value="1"/>
</dbReference>
<dbReference type="InterPro" id="IPR022675">
    <property type="entry name" value="G6P_DH_C"/>
</dbReference>
<feature type="binding site" evidence="7">
    <location>
        <position position="291"/>
    </location>
    <ligand>
        <name>substrate</name>
    </ligand>
</feature>
<keyword evidence="4 7" id="KW-0521">NADP</keyword>
<dbReference type="InterPro" id="IPR019796">
    <property type="entry name" value="G6P_DH_AS"/>
</dbReference>
<comment type="caution">
    <text evidence="7">Lacks conserved residue(s) required for the propagation of feature annotation.</text>
</comment>
<feature type="region of interest" description="Disordered" evidence="8">
    <location>
        <begin position="1"/>
        <end position="103"/>
    </location>
</feature>
<feature type="compositionally biased region" description="Basic and acidic residues" evidence="8">
    <location>
        <begin position="579"/>
        <end position="595"/>
    </location>
</feature>
<feature type="binding site" evidence="7">
    <location>
        <position position="150"/>
    </location>
    <ligand>
        <name>NADP(+)</name>
        <dbReference type="ChEBI" id="CHEBI:58349"/>
    </ligand>
</feature>
<dbReference type="Gene3D" id="3.40.50.720">
    <property type="entry name" value="NAD(P)-binding Rossmann-like Domain"/>
    <property type="match status" value="1"/>
</dbReference>
<dbReference type="Pfam" id="PF02781">
    <property type="entry name" value="G6PD_C"/>
    <property type="match status" value="1"/>
</dbReference>
<dbReference type="PROSITE" id="PS00069">
    <property type="entry name" value="G6P_DEHYDROGENASE"/>
    <property type="match status" value="1"/>
</dbReference>
<feature type="domain" description="Glucose-6-phosphate dehydrogenase NAD-binding" evidence="9">
    <location>
        <begin position="113"/>
        <end position="296"/>
    </location>
</feature>
<feature type="compositionally biased region" description="Low complexity" evidence="8">
    <location>
        <begin position="40"/>
        <end position="82"/>
    </location>
</feature>
<evidence type="ECO:0000313" key="12">
    <source>
        <dbReference type="Proteomes" id="UP000758701"/>
    </source>
</evidence>
<comment type="pathway">
    <text evidence="1 7">Carbohydrate degradation; pentose phosphate pathway; D-ribulose 5-phosphate from D-glucose 6-phosphate (oxidative stage): step 1/3.</text>
</comment>
<dbReference type="EMBL" id="JAHSTP010000011">
    <property type="protein sequence ID" value="MBZ6154237.1"/>
    <property type="molecule type" value="Genomic_DNA"/>
</dbReference>
<comment type="caution">
    <text evidence="11">The sequence shown here is derived from an EMBL/GenBank/DDBJ whole genome shotgun (WGS) entry which is preliminary data.</text>
</comment>
<sequence>MSEELPATTVQETKATKEAKEARTAREAAGPLHAEESEDAQQARTADAARASGPAKGARGAKKSGTARAAKGAKSGSAGAKAVEPVAPLDWSNPLRDPQDRRLPRIAGPSGLVIFGVTGDLSRRKLMPAVYDLANRGLLPPGFSLVGFARRDWEDQDFAEVVHDAVKEHARTPFREEVWQQLSEGMRFIPGDFDDDHAFEQLRKAVEELDASRGTSGNYAFYLSVPPKFFPKVVQQLKKHGLTDAPDGSWRRAVIEKPFGHDLDSARDLNALVHEVFDPEQVFRIDHYLGKETVQNILALRFANQMYEPIWNRSYVDHIQITMAEDIGIGGRAGYYDGIGAARDVIQNHLLQLMALTAMEEPASFDAPSLLTEKLKVLRAVRLPEELGEHTVRGQYAGGWQGGARVPGYLEEEGIDPASTTDTYAAIKLGIDNRRWAGVPFYLRTGKRLGRRVTEIAVVFQRAPHSPFDSTATEELGENAIVIRVQPDEGMTVRFGSKVPGTSMEIRDVSMDFAYGESFTESSPEAYERLILDVLLGDANLFPRHQEVEESWRILDPVEEYWASHDKPAQYASGGWGPREADDMLARDGRSWRRP</sequence>
<name>A0ABS7W8D9_STROV</name>
<feature type="binding site" evidence="7">
    <location>
        <position position="257"/>
    </location>
    <ligand>
        <name>NADP(+)</name>
        <dbReference type="ChEBI" id="CHEBI:58349"/>
    </ligand>
</feature>
<evidence type="ECO:0000256" key="6">
    <source>
        <dbReference type="ARBA" id="ARBA00023277"/>
    </source>
</evidence>
<evidence type="ECO:0000256" key="4">
    <source>
        <dbReference type="ARBA" id="ARBA00022857"/>
    </source>
</evidence>
<dbReference type="SUPFAM" id="SSF51735">
    <property type="entry name" value="NAD(P)-binding Rossmann-fold domains"/>
    <property type="match status" value="1"/>
</dbReference>
<feature type="binding site" evidence="7">
    <location>
        <position position="344"/>
    </location>
    <ligand>
        <name>substrate</name>
    </ligand>
</feature>
<evidence type="ECO:0000256" key="8">
    <source>
        <dbReference type="SAM" id="MobiDB-lite"/>
    </source>
</evidence>
<feature type="region of interest" description="Disordered" evidence="8">
    <location>
        <begin position="570"/>
        <end position="595"/>
    </location>
</feature>
<dbReference type="PRINTS" id="PR00079">
    <property type="entry name" value="G6PDHDRGNASE"/>
</dbReference>
<keyword evidence="3 7" id="KW-0313">Glucose metabolism</keyword>
<comment type="function">
    <text evidence="7">Catalyzes the oxidation of glucose 6-phosphate to 6-phosphogluconolactone.</text>
</comment>
<dbReference type="InterPro" id="IPR036291">
    <property type="entry name" value="NAD(P)-bd_dom_sf"/>
</dbReference>
<dbReference type="NCBIfam" id="TIGR00871">
    <property type="entry name" value="zwf"/>
    <property type="match status" value="1"/>
</dbReference>
<evidence type="ECO:0000313" key="11">
    <source>
        <dbReference type="EMBL" id="MBZ6154237.1"/>
    </source>
</evidence>